<dbReference type="Gene3D" id="1.10.275.20">
    <property type="entry name" value="Choline/Carnitine o-acyltransferase"/>
    <property type="match status" value="1"/>
</dbReference>
<dbReference type="InterPro" id="IPR039551">
    <property type="entry name" value="Cho/carn_acyl_trans"/>
</dbReference>
<name>A0ABD0RKE8_CIRMR</name>
<protein>
    <recommendedName>
        <fullName evidence="4">Choline/carnitine acyltransferase domain-containing protein</fullName>
    </recommendedName>
</protein>
<evidence type="ECO:0000259" key="4">
    <source>
        <dbReference type="Pfam" id="PF00755"/>
    </source>
</evidence>
<dbReference type="Pfam" id="PF00755">
    <property type="entry name" value="Carn_acyltransf"/>
    <property type="match status" value="1"/>
</dbReference>
<feature type="domain" description="Choline/carnitine acyltransferase" evidence="4">
    <location>
        <begin position="7"/>
        <end position="227"/>
    </location>
</feature>
<comment type="pathway">
    <text evidence="1">Lipid metabolism; fatty acid beta-oxidation.</text>
</comment>
<proteinExistence type="predicted"/>
<evidence type="ECO:0000256" key="3">
    <source>
        <dbReference type="ARBA" id="ARBA00048999"/>
    </source>
</evidence>
<keyword evidence="2" id="KW-0012">Acyltransferase</keyword>
<comment type="caution">
    <text evidence="5">The sequence shown here is derived from an EMBL/GenBank/DDBJ whole genome shotgun (WGS) entry which is preliminary data.</text>
</comment>
<gene>
    <name evidence="5" type="ORF">M9458_006873</name>
</gene>
<keyword evidence="6" id="KW-1185">Reference proteome</keyword>
<dbReference type="InterPro" id="IPR000542">
    <property type="entry name" value="Carn_acyl_trans"/>
</dbReference>
<keyword evidence="2" id="KW-0808">Transferase</keyword>
<dbReference type="Gene3D" id="3.30.559.70">
    <property type="entry name" value="Choline/Carnitine o-acyltransferase, domain 2"/>
    <property type="match status" value="1"/>
</dbReference>
<evidence type="ECO:0000256" key="1">
    <source>
        <dbReference type="ARBA" id="ARBA00005005"/>
    </source>
</evidence>
<dbReference type="Proteomes" id="UP001529510">
    <property type="component" value="Unassembled WGS sequence"/>
</dbReference>
<evidence type="ECO:0000313" key="5">
    <source>
        <dbReference type="EMBL" id="KAL0198333.1"/>
    </source>
</evidence>
<dbReference type="GO" id="GO:0016747">
    <property type="term" value="F:acyltransferase activity, transferring groups other than amino-acyl groups"/>
    <property type="evidence" value="ECO:0007669"/>
    <property type="project" value="UniProtKB-ARBA"/>
</dbReference>
<dbReference type="EMBL" id="JAMKFB020000003">
    <property type="protein sequence ID" value="KAL0198333.1"/>
    <property type="molecule type" value="Genomic_DNA"/>
</dbReference>
<evidence type="ECO:0000313" key="6">
    <source>
        <dbReference type="Proteomes" id="UP001529510"/>
    </source>
</evidence>
<reference evidence="5 6" key="1">
    <citation type="submission" date="2024-05" db="EMBL/GenBank/DDBJ databases">
        <title>Genome sequencing and assembly of Indian major carp, Cirrhinus mrigala (Hamilton, 1822).</title>
        <authorList>
            <person name="Mohindra V."/>
            <person name="Chowdhury L.M."/>
            <person name="Lal K."/>
            <person name="Jena J.K."/>
        </authorList>
    </citation>
    <scope>NUCLEOTIDE SEQUENCE [LARGE SCALE GENOMIC DNA]</scope>
    <source>
        <strain evidence="5">CM1030</strain>
        <tissue evidence="5">Blood</tissue>
    </source>
</reference>
<sequence>MALPDYPIPELDTTLQEASRVLQLTLNPDQYQHYKTALLQQRDALQEVQEQLKKHVSGRENWVTEEFKKRLLSCYDPLPNSTAIPSVLPSSKLKGEFAQIERATALLWAAAKLYSEPRLVEGDVLTERTQQSQVFAASRLPGKSQDELKTYPDSLHAILTCRGGIFTIQILWQPSSGESLSPLPLNDIYAQLEHAMNHPAATPKQDPSTICGLSSLHRQTWHSTTQHRLILQIYSMLSG</sequence>
<dbReference type="InterPro" id="IPR042572">
    <property type="entry name" value="Carn_acyl_trans_N"/>
</dbReference>
<evidence type="ECO:0000256" key="2">
    <source>
        <dbReference type="ARBA" id="ARBA00023315"/>
    </source>
</evidence>
<dbReference type="AlphaFoldDB" id="A0ABD0RKE8"/>
<dbReference type="SUPFAM" id="SSF52777">
    <property type="entry name" value="CoA-dependent acyltransferases"/>
    <property type="match status" value="1"/>
</dbReference>
<accession>A0ABD0RKE8</accession>
<dbReference type="InterPro" id="IPR042231">
    <property type="entry name" value="Cho/carn_acyl_trans_2"/>
</dbReference>
<comment type="catalytic activity">
    <reaction evidence="3">
        <text>4,8-dimethylnonanoyl-CoA + (R)-carnitine = O-4,8-dimethylnonanoyl-(R)-carnitine + CoA</text>
        <dbReference type="Rhea" id="RHEA:44860"/>
        <dbReference type="ChEBI" id="CHEBI:16347"/>
        <dbReference type="ChEBI" id="CHEBI:57287"/>
        <dbReference type="ChEBI" id="CHEBI:77061"/>
        <dbReference type="ChEBI" id="CHEBI:84654"/>
    </reaction>
</comment>
<organism evidence="5 6">
    <name type="scientific">Cirrhinus mrigala</name>
    <name type="common">Mrigala</name>
    <dbReference type="NCBI Taxonomy" id="683832"/>
    <lineage>
        <taxon>Eukaryota</taxon>
        <taxon>Metazoa</taxon>
        <taxon>Chordata</taxon>
        <taxon>Craniata</taxon>
        <taxon>Vertebrata</taxon>
        <taxon>Euteleostomi</taxon>
        <taxon>Actinopterygii</taxon>
        <taxon>Neopterygii</taxon>
        <taxon>Teleostei</taxon>
        <taxon>Ostariophysi</taxon>
        <taxon>Cypriniformes</taxon>
        <taxon>Cyprinidae</taxon>
        <taxon>Labeoninae</taxon>
        <taxon>Labeonini</taxon>
        <taxon>Cirrhinus</taxon>
    </lineage>
</organism>
<dbReference type="PANTHER" id="PTHR22589">
    <property type="entry name" value="CARNITINE O-ACYLTRANSFERASE"/>
    <property type="match status" value="1"/>
</dbReference>